<evidence type="ECO:0000256" key="4">
    <source>
        <dbReference type="ARBA" id="ARBA00023212"/>
    </source>
</evidence>
<dbReference type="SUPFAM" id="SSF53067">
    <property type="entry name" value="Actin-like ATPase domain"/>
    <property type="match status" value="2"/>
</dbReference>
<dbReference type="OrthoDB" id="10053773at2759"/>
<dbReference type="InParanoid" id="A0A1S3FA99"/>
<dbReference type="Gene3D" id="3.90.640.10">
    <property type="entry name" value="Actin, Chain A, domain 4"/>
    <property type="match status" value="1"/>
</dbReference>
<dbReference type="Pfam" id="PF00022">
    <property type="entry name" value="Actin"/>
    <property type="match status" value="1"/>
</dbReference>
<evidence type="ECO:0000256" key="2">
    <source>
        <dbReference type="ARBA" id="ARBA00006752"/>
    </source>
</evidence>
<keyword evidence="6" id="KW-1185">Reference proteome</keyword>
<dbReference type="Proteomes" id="UP000081671">
    <property type="component" value="Unplaced"/>
</dbReference>
<dbReference type="KEGG" id="dord:105986992"/>
<comment type="similarity">
    <text evidence="2 5">Belongs to the actin family.</text>
</comment>
<protein>
    <submittedName>
        <fullName evidence="7">Actin-related protein T1-like</fullName>
    </submittedName>
</protein>
<dbReference type="Gene3D" id="3.30.420.40">
    <property type="match status" value="2"/>
</dbReference>
<comment type="subcellular location">
    <subcellularLocation>
        <location evidence="1">Cytoplasm</location>
        <location evidence="1">Cytoskeleton</location>
    </subcellularLocation>
</comment>
<dbReference type="SMART" id="SM00268">
    <property type="entry name" value="ACTIN"/>
    <property type="match status" value="1"/>
</dbReference>
<dbReference type="PANTHER" id="PTHR11937">
    <property type="entry name" value="ACTIN"/>
    <property type="match status" value="1"/>
</dbReference>
<keyword evidence="4" id="KW-0206">Cytoskeleton</keyword>
<reference evidence="7" key="1">
    <citation type="submission" date="2025-08" db="UniProtKB">
        <authorList>
            <consortium name="RefSeq"/>
        </authorList>
    </citation>
    <scope>IDENTIFICATION</scope>
    <source>
        <tissue evidence="7">Kidney</tissue>
    </source>
</reference>
<organism evidence="6 7">
    <name type="scientific">Dipodomys ordii</name>
    <name type="common">Ord's kangaroo rat</name>
    <dbReference type="NCBI Taxonomy" id="10020"/>
    <lineage>
        <taxon>Eukaryota</taxon>
        <taxon>Metazoa</taxon>
        <taxon>Chordata</taxon>
        <taxon>Craniata</taxon>
        <taxon>Vertebrata</taxon>
        <taxon>Euteleostomi</taxon>
        <taxon>Mammalia</taxon>
        <taxon>Eutheria</taxon>
        <taxon>Euarchontoglires</taxon>
        <taxon>Glires</taxon>
        <taxon>Rodentia</taxon>
        <taxon>Castorimorpha</taxon>
        <taxon>Heteromyidae</taxon>
        <taxon>Dipodomyinae</taxon>
        <taxon>Dipodomys</taxon>
    </lineage>
</organism>
<dbReference type="FunCoup" id="A0A1S3FA99">
    <property type="interactions" value="4"/>
</dbReference>
<dbReference type="GeneID" id="105986992"/>
<dbReference type="AlphaFoldDB" id="A0A1S3FA99"/>
<evidence type="ECO:0000313" key="6">
    <source>
        <dbReference type="Proteomes" id="UP000081671"/>
    </source>
</evidence>
<dbReference type="FunFam" id="3.30.420.40:FF:000018">
    <property type="entry name" value="Actin-like protein (Centractin)"/>
    <property type="match status" value="1"/>
</dbReference>
<evidence type="ECO:0000256" key="5">
    <source>
        <dbReference type="RuleBase" id="RU000487"/>
    </source>
</evidence>
<dbReference type="InterPro" id="IPR043129">
    <property type="entry name" value="ATPase_NBD"/>
</dbReference>
<dbReference type="InterPro" id="IPR004000">
    <property type="entry name" value="Actin"/>
</dbReference>
<sequence>MFKPHVLDMPAVIFDNGSGLCKAGFSGEIRPRNIVSSVVGHPKFNIPSARANHKTYFVGEEAQHRYDSLYLHYPIERGLVTTWDDMEKLWSHLFEWELGVKPSEQPVLIIEPSLNPRDTREKIAEIMFEKFHVPALYLFNHAVGALYASACVTGLVVESGDGVTCTVPVFEGHFLPHAVTRLYMAGRDITEHLIRLLLAGGYTFPCIFNKALVEELKEKVCFVSVEPEKETHKRQPEVLGHFTLPDGNVIHIGDRLCRLPEVLFTPDQLGIHDPGLSKMVCNSIEKCDIDIQKNLFAEIVLSGGNTLFPGLEERLMMELELLASQGTPIKITASPDRCFSAWIGASVMTCMSNFKKMWVTSSDFHEFGKSVVQRKCF</sequence>
<accession>A0A1S3FA99</accession>
<proteinExistence type="inferred from homology"/>
<evidence type="ECO:0000313" key="7">
    <source>
        <dbReference type="RefSeq" id="XP_012873578.1"/>
    </source>
</evidence>
<gene>
    <name evidence="7" type="primary">LOC105986992</name>
</gene>
<dbReference type="GO" id="GO:0005856">
    <property type="term" value="C:cytoskeleton"/>
    <property type="evidence" value="ECO:0007669"/>
    <property type="project" value="UniProtKB-SubCell"/>
</dbReference>
<dbReference type="RefSeq" id="XP_012873578.1">
    <property type="nucleotide sequence ID" value="XM_013018124.1"/>
</dbReference>
<dbReference type="CDD" id="cd13397">
    <property type="entry name" value="ASKHA_NBD_actin_Arp-T1-3"/>
    <property type="match status" value="1"/>
</dbReference>
<dbReference type="FunFam" id="3.90.640.10:FF:000007">
    <property type="entry name" value="Actin like 7B"/>
    <property type="match status" value="1"/>
</dbReference>
<dbReference type="PRINTS" id="PR00190">
    <property type="entry name" value="ACTIN"/>
</dbReference>
<name>A0A1S3FA99_DIPOR</name>
<evidence type="ECO:0000256" key="1">
    <source>
        <dbReference type="ARBA" id="ARBA00004245"/>
    </source>
</evidence>
<evidence type="ECO:0000256" key="3">
    <source>
        <dbReference type="ARBA" id="ARBA00022490"/>
    </source>
</evidence>
<keyword evidence="3" id="KW-0963">Cytoplasm</keyword>